<evidence type="ECO:0000256" key="1">
    <source>
        <dbReference type="ARBA" id="ARBA00022729"/>
    </source>
</evidence>
<dbReference type="InterPro" id="IPR001638">
    <property type="entry name" value="Solute-binding_3/MltF_N"/>
</dbReference>
<dbReference type="Gene3D" id="3.40.190.10">
    <property type="entry name" value="Periplasmic binding protein-like II"/>
    <property type="match status" value="2"/>
</dbReference>
<dbReference type="RefSeq" id="WP_334315088.1">
    <property type="nucleotide sequence ID" value="NZ_CP065938.1"/>
</dbReference>
<protein>
    <submittedName>
        <fullName evidence="4">Transporter substrate-binding domain-containing protein</fullName>
    </submittedName>
</protein>
<dbReference type="Pfam" id="PF00497">
    <property type="entry name" value="SBP_bac_3"/>
    <property type="match status" value="1"/>
</dbReference>
<dbReference type="Proteomes" id="UP001058120">
    <property type="component" value="Chromosome"/>
</dbReference>
<dbReference type="SMART" id="SM00062">
    <property type="entry name" value="PBPb"/>
    <property type="match status" value="1"/>
</dbReference>
<accession>A0ABY5Y021</accession>
<sequence length="336" mass="37955">MRVLGTVILGLIILCVEVYLGVQSFYPQALQQEQADVVQSILENKKTIVDELSEQELAWLAQNKVIQVGVDANFYPLETFNERGQYTGIGGDYLRLLSSMTGMDFAVQRQQDWATVEELAQLKRIDLFMALAKTERREEYLSFAEPYVNLPGMIMVPRTNTASNLTLDDLKGKKLAVVKNYYWDDYVAANYPDIVLVPARDTISAMQMVTNGEADAVIDYEFNLNEKIQVAGIYQLHTVGQIPSEFGHSVAVRTDLPELFSIVDKALAQITPEERKSIADSWLNKAKPAGNERRLQWYFFFFTQAVLLILLLISFVKSLARKAAIAKAKEIRAHMA</sequence>
<feature type="transmembrane region" description="Helical" evidence="2">
    <location>
        <begin position="297"/>
        <end position="320"/>
    </location>
</feature>
<organism evidence="4 5">
    <name type="scientific">Taurinivorans muris</name>
    <dbReference type="NCBI Taxonomy" id="2787751"/>
    <lineage>
        <taxon>Bacteria</taxon>
        <taxon>Pseudomonadati</taxon>
        <taxon>Thermodesulfobacteriota</taxon>
        <taxon>Desulfovibrionia</taxon>
        <taxon>Desulfovibrionales</taxon>
        <taxon>Desulfovibrionaceae</taxon>
        <taxon>Taurinivorans</taxon>
    </lineage>
</organism>
<evidence type="ECO:0000313" key="5">
    <source>
        <dbReference type="Proteomes" id="UP001058120"/>
    </source>
</evidence>
<evidence type="ECO:0000313" key="4">
    <source>
        <dbReference type="EMBL" id="UWX05505.1"/>
    </source>
</evidence>
<name>A0ABY5Y021_9BACT</name>
<dbReference type="SUPFAM" id="SSF53850">
    <property type="entry name" value="Periplasmic binding protein-like II"/>
    <property type="match status" value="1"/>
</dbReference>
<evidence type="ECO:0000259" key="3">
    <source>
        <dbReference type="SMART" id="SM00062"/>
    </source>
</evidence>
<dbReference type="PANTHER" id="PTHR35936">
    <property type="entry name" value="MEMBRANE-BOUND LYTIC MUREIN TRANSGLYCOSYLASE F"/>
    <property type="match status" value="1"/>
</dbReference>
<gene>
    <name evidence="4" type="ORF">JBF11_08665</name>
</gene>
<proteinExistence type="predicted"/>
<dbReference type="EMBL" id="CP065938">
    <property type="protein sequence ID" value="UWX05505.1"/>
    <property type="molecule type" value="Genomic_DNA"/>
</dbReference>
<keyword evidence="5" id="KW-1185">Reference proteome</keyword>
<keyword evidence="2" id="KW-0812">Transmembrane</keyword>
<dbReference type="CDD" id="cd01007">
    <property type="entry name" value="PBP2_BvgS_HisK_like"/>
    <property type="match status" value="1"/>
</dbReference>
<reference evidence="4" key="1">
    <citation type="submission" date="2020-12" db="EMBL/GenBank/DDBJ databases">
        <title>Taurinivorans muris gen. nov., sp. nov., fundamental and realized metabolic niche of a ubiquitous sulfidogenic bacterium in the murine intestine.</title>
        <authorList>
            <person name="Ye H."/>
            <person name="Hanson B.T."/>
            <person name="Loy A."/>
        </authorList>
    </citation>
    <scope>NUCLEOTIDE SEQUENCE</scope>
    <source>
        <strain evidence="4">LT0009</strain>
    </source>
</reference>
<dbReference type="PANTHER" id="PTHR35936:SF19">
    <property type="entry name" value="AMINO-ACID-BINDING PROTEIN YXEM-RELATED"/>
    <property type="match status" value="1"/>
</dbReference>
<keyword evidence="1" id="KW-0732">Signal</keyword>
<evidence type="ECO:0000256" key="2">
    <source>
        <dbReference type="SAM" id="Phobius"/>
    </source>
</evidence>
<keyword evidence="2" id="KW-1133">Transmembrane helix</keyword>
<keyword evidence="2" id="KW-0472">Membrane</keyword>
<feature type="domain" description="Solute-binding protein family 3/N-terminal" evidence="3">
    <location>
        <begin position="65"/>
        <end position="286"/>
    </location>
</feature>